<comment type="caution">
    <text evidence="2">The sequence shown here is derived from an EMBL/GenBank/DDBJ whole genome shotgun (WGS) entry which is preliminary data.</text>
</comment>
<keyword evidence="3" id="KW-1185">Reference proteome</keyword>
<dbReference type="STRING" id="456.Ljor_1408"/>
<dbReference type="Gene3D" id="3.30.160.170">
    <property type="entry name" value="FlaG-like"/>
    <property type="match status" value="1"/>
</dbReference>
<dbReference type="AlphaFoldDB" id="A0A0W0VAF2"/>
<dbReference type="SUPFAM" id="SSF160214">
    <property type="entry name" value="FlaG-like"/>
    <property type="match status" value="1"/>
</dbReference>
<dbReference type="InterPro" id="IPR035924">
    <property type="entry name" value="FlaG-like_sf"/>
</dbReference>
<proteinExistence type="predicted"/>
<dbReference type="InterPro" id="IPR005186">
    <property type="entry name" value="FlaG"/>
</dbReference>
<dbReference type="Pfam" id="PF03646">
    <property type="entry name" value="FlaG"/>
    <property type="match status" value="1"/>
</dbReference>
<evidence type="ECO:0000313" key="2">
    <source>
        <dbReference type="EMBL" id="KTD17102.1"/>
    </source>
</evidence>
<evidence type="ECO:0000313" key="3">
    <source>
        <dbReference type="Proteomes" id="UP000055035"/>
    </source>
</evidence>
<feature type="compositionally biased region" description="Polar residues" evidence="1">
    <location>
        <begin position="8"/>
        <end position="23"/>
    </location>
</feature>
<evidence type="ECO:0000256" key="1">
    <source>
        <dbReference type="SAM" id="MobiDB-lite"/>
    </source>
</evidence>
<protein>
    <submittedName>
        <fullName evidence="2">FlaG protein</fullName>
    </submittedName>
</protein>
<dbReference type="PATRIC" id="fig|456.5.peg.1505"/>
<accession>A0A0W0VAF2</accession>
<dbReference type="Proteomes" id="UP000055035">
    <property type="component" value="Unassembled WGS sequence"/>
</dbReference>
<reference evidence="2 3" key="1">
    <citation type="submission" date="2015-11" db="EMBL/GenBank/DDBJ databases">
        <title>Genomic analysis of 38 Legionella species identifies large and diverse effector repertoires.</title>
        <authorList>
            <person name="Burstein D."/>
            <person name="Amaro F."/>
            <person name="Zusman T."/>
            <person name="Lifshitz Z."/>
            <person name="Cohen O."/>
            <person name="Gilbert J.A."/>
            <person name="Pupko T."/>
            <person name="Shuman H.A."/>
            <person name="Segal G."/>
        </authorList>
    </citation>
    <scope>NUCLEOTIDE SEQUENCE [LARGE SCALE GENOMIC DNA]</scope>
    <source>
        <strain evidence="2 3">BL-540</strain>
    </source>
</reference>
<dbReference type="EMBL" id="LNYJ01000011">
    <property type="protein sequence ID" value="KTD17102.1"/>
    <property type="molecule type" value="Genomic_DNA"/>
</dbReference>
<name>A0A0W0VAF2_9GAMM</name>
<dbReference type="RefSeq" id="WP_058470901.1">
    <property type="nucleotide sequence ID" value="NZ_CAAAIC010000003.1"/>
</dbReference>
<gene>
    <name evidence="2" type="ORF">Ljor_1408</name>
</gene>
<sequence length="88" mass="9619">MNIEIVNKPNSVSVEPKPSTSTIEFNQDNASTIASDTKYAIDEATGILQAIVTNKLSDEVIRKIPADEYLHLLSLVDEMISGSIDKQV</sequence>
<dbReference type="OrthoDB" id="5643171at2"/>
<feature type="region of interest" description="Disordered" evidence="1">
    <location>
        <begin position="1"/>
        <end position="23"/>
    </location>
</feature>
<organism evidence="2 3">
    <name type="scientific">Legionella jordanis</name>
    <dbReference type="NCBI Taxonomy" id="456"/>
    <lineage>
        <taxon>Bacteria</taxon>
        <taxon>Pseudomonadati</taxon>
        <taxon>Pseudomonadota</taxon>
        <taxon>Gammaproteobacteria</taxon>
        <taxon>Legionellales</taxon>
        <taxon>Legionellaceae</taxon>
        <taxon>Legionella</taxon>
    </lineage>
</organism>